<dbReference type="NCBIfam" id="TIGR00135">
    <property type="entry name" value="gatC"/>
    <property type="match status" value="1"/>
</dbReference>
<comment type="catalytic activity">
    <reaction evidence="1">
        <text>L-glutamyl-tRNA(Gln) + L-glutamine + ATP + H2O = L-glutaminyl-tRNA(Gln) + L-glutamate + ADP + phosphate + H(+)</text>
        <dbReference type="Rhea" id="RHEA:17521"/>
        <dbReference type="Rhea" id="RHEA-COMP:9681"/>
        <dbReference type="Rhea" id="RHEA-COMP:9684"/>
        <dbReference type="ChEBI" id="CHEBI:15377"/>
        <dbReference type="ChEBI" id="CHEBI:15378"/>
        <dbReference type="ChEBI" id="CHEBI:29985"/>
        <dbReference type="ChEBI" id="CHEBI:30616"/>
        <dbReference type="ChEBI" id="CHEBI:43474"/>
        <dbReference type="ChEBI" id="CHEBI:58359"/>
        <dbReference type="ChEBI" id="CHEBI:78520"/>
        <dbReference type="ChEBI" id="CHEBI:78521"/>
        <dbReference type="ChEBI" id="CHEBI:456216"/>
    </reaction>
</comment>
<dbReference type="GO" id="GO:0005524">
    <property type="term" value="F:ATP binding"/>
    <property type="evidence" value="ECO:0007669"/>
    <property type="project" value="UniProtKB-KW"/>
</dbReference>
<dbReference type="Gene3D" id="1.10.20.60">
    <property type="entry name" value="Glu-tRNAGln amidotransferase C subunit, N-terminal domain"/>
    <property type="match status" value="1"/>
</dbReference>
<dbReference type="InterPro" id="IPR036113">
    <property type="entry name" value="Asp/Glu-ADT_sf_sub_c"/>
</dbReference>
<dbReference type="GO" id="GO:0006450">
    <property type="term" value="P:regulation of translational fidelity"/>
    <property type="evidence" value="ECO:0007669"/>
    <property type="project" value="InterPro"/>
</dbReference>
<evidence type="ECO:0000313" key="3">
    <source>
        <dbReference type="Proteomes" id="UP000178570"/>
    </source>
</evidence>
<dbReference type="STRING" id="1797529.A2570_01615"/>
<comment type="similarity">
    <text evidence="1">Belongs to the GatC family.</text>
</comment>
<dbReference type="AlphaFoldDB" id="A0A1G1XLG0"/>
<reference evidence="2 3" key="1">
    <citation type="journal article" date="2016" name="Nat. Commun.">
        <title>Thousands of microbial genomes shed light on interconnected biogeochemical processes in an aquifer system.</title>
        <authorList>
            <person name="Anantharaman K."/>
            <person name="Brown C.T."/>
            <person name="Hug L.A."/>
            <person name="Sharon I."/>
            <person name="Castelle C.J."/>
            <person name="Probst A.J."/>
            <person name="Thomas B.C."/>
            <person name="Singh A."/>
            <person name="Wilkins M.J."/>
            <person name="Karaoz U."/>
            <person name="Brodie E.L."/>
            <person name="Williams K.H."/>
            <person name="Hubbard S.S."/>
            <person name="Banfield J.F."/>
        </authorList>
    </citation>
    <scope>NUCLEOTIDE SEQUENCE [LARGE SCALE GENOMIC DNA]</scope>
</reference>
<accession>A0A1G1XLG0</accession>
<organism evidence="2 3">
    <name type="scientific">Candidatus Brennerbacteria bacterium RIFOXYD1_FULL_41_16</name>
    <dbReference type="NCBI Taxonomy" id="1797529"/>
    <lineage>
        <taxon>Bacteria</taxon>
        <taxon>Candidatus Brenneribacteriota</taxon>
    </lineage>
</organism>
<evidence type="ECO:0000256" key="1">
    <source>
        <dbReference type="HAMAP-Rule" id="MF_00122"/>
    </source>
</evidence>
<dbReference type="GO" id="GO:0006412">
    <property type="term" value="P:translation"/>
    <property type="evidence" value="ECO:0007669"/>
    <property type="project" value="UniProtKB-UniRule"/>
</dbReference>
<keyword evidence="1" id="KW-0547">Nucleotide-binding</keyword>
<dbReference type="HAMAP" id="MF_00122">
    <property type="entry name" value="GatC"/>
    <property type="match status" value="1"/>
</dbReference>
<dbReference type="GO" id="GO:0050567">
    <property type="term" value="F:glutaminyl-tRNA synthase (glutamine-hydrolyzing) activity"/>
    <property type="evidence" value="ECO:0007669"/>
    <property type="project" value="UniProtKB-UniRule"/>
</dbReference>
<name>A0A1G1XLG0_9BACT</name>
<keyword evidence="1" id="KW-0648">Protein biosynthesis</keyword>
<comment type="catalytic activity">
    <reaction evidence="1">
        <text>L-aspartyl-tRNA(Asn) + L-glutamine + ATP + H2O = L-asparaginyl-tRNA(Asn) + L-glutamate + ADP + phosphate + 2 H(+)</text>
        <dbReference type="Rhea" id="RHEA:14513"/>
        <dbReference type="Rhea" id="RHEA-COMP:9674"/>
        <dbReference type="Rhea" id="RHEA-COMP:9677"/>
        <dbReference type="ChEBI" id="CHEBI:15377"/>
        <dbReference type="ChEBI" id="CHEBI:15378"/>
        <dbReference type="ChEBI" id="CHEBI:29985"/>
        <dbReference type="ChEBI" id="CHEBI:30616"/>
        <dbReference type="ChEBI" id="CHEBI:43474"/>
        <dbReference type="ChEBI" id="CHEBI:58359"/>
        <dbReference type="ChEBI" id="CHEBI:78515"/>
        <dbReference type="ChEBI" id="CHEBI:78516"/>
        <dbReference type="ChEBI" id="CHEBI:456216"/>
    </reaction>
</comment>
<dbReference type="EC" id="6.3.5.-" evidence="1"/>
<proteinExistence type="inferred from homology"/>
<dbReference type="Pfam" id="PF02686">
    <property type="entry name" value="GatC"/>
    <property type="match status" value="1"/>
</dbReference>
<keyword evidence="1" id="KW-0067">ATP-binding</keyword>
<dbReference type="InterPro" id="IPR003837">
    <property type="entry name" value="GatC"/>
</dbReference>
<dbReference type="EMBL" id="MHHY01000005">
    <property type="protein sequence ID" value="OGY40792.1"/>
    <property type="molecule type" value="Genomic_DNA"/>
</dbReference>
<keyword evidence="1" id="KW-0436">Ligase</keyword>
<sequence>MINLEQVRHLAELAHMELSEEELKNLQKDMGGILEFIAQLKEADVSGVEPLTGGHVLENVARIGDSPEDSFAFDKDLLHQFPEKENNYDVVPKIIEK</sequence>
<dbReference type="SUPFAM" id="SSF141000">
    <property type="entry name" value="Glu-tRNAGln amidotransferase C subunit"/>
    <property type="match status" value="1"/>
</dbReference>
<comment type="caution">
    <text evidence="2">The sequence shown here is derived from an EMBL/GenBank/DDBJ whole genome shotgun (WGS) entry which is preliminary data.</text>
</comment>
<gene>
    <name evidence="1" type="primary">gatC</name>
    <name evidence="2" type="ORF">A2570_01615</name>
</gene>
<comment type="subunit">
    <text evidence="1">Heterotrimer of A, B and C subunits.</text>
</comment>
<protein>
    <recommendedName>
        <fullName evidence="1">Aspartyl/glutamyl-tRNA(Asn/Gln) amidotransferase subunit C</fullName>
        <shortName evidence="1">Asp/Glu-ADT subunit C</shortName>
        <ecNumber evidence="1">6.3.5.-</ecNumber>
    </recommendedName>
</protein>
<dbReference type="GO" id="GO:0050566">
    <property type="term" value="F:asparaginyl-tRNA synthase (glutamine-hydrolyzing) activity"/>
    <property type="evidence" value="ECO:0007669"/>
    <property type="project" value="RHEA"/>
</dbReference>
<dbReference type="Proteomes" id="UP000178570">
    <property type="component" value="Unassembled WGS sequence"/>
</dbReference>
<evidence type="ECO:0000313" key="2">
    <source>
        <dbReference type="EMBL" id="OGY40792.1"/>
    </source>
</evidence>
<comment type="function">
    <text evidence="1">Allows the formation of correctly charged Asn-tRNA(Asn) or Gln-tRNA(Gln) through the transamidation of misacylated Asp-tRNA(Asn) or Glu-tRNA(Gln) in organisms which lack either or both of asparaginyl-tRNA or glutaminyl-tRNA synthetases. The reaction takes place in the presence of glutamine and ATP through an activated phospho-Asp-tRNA(Asn) or phospho-Glu-tRNA(Gln).</text>
</comment>